<gene>
    <name evidence="6" type="primary">trmI</name>
    <name evidence="6" type="ORF">MSIBF_A3460005</name>
</gene>
<dbReference type="InterPro" id="IPR014816">
    <property type="entry name" value="tRNA_MeTrfase_Gcd14"/>
</dbReference>
<evidence type="ECO:0000256" key="3">
    <source>
        <dbReference type="ARBA" id="ARBA00022691"/>
    </source>
</evidence>
<reference evidence="6" key="1">
    <citation type="submission" date="2014-09" db="EMBL/GenBank/DDBJ databases">
        <authorList>
            <person name="Probst J Alexander"/>
        </authorList>
    </citation>
    <scope>NUCLEOTIDE SEQUENCE</scope>
</reference>
<dbReference type="AlphaFoldDB" id="A0A098EB27"/>
<keyword evidence="4" id="KW-0819">tRNA processing</keyword>
<keyword evidence="3" id="KW-0949">S-adenosyl-L-methionine</keyword>
<dbReference type="CDD" id="cd02440">
    <property type="entry name" value="AdoMet_MTases"/>
    <property type="match status" value="1"/>
</dbReference>
<organism evidence="6">
    <name type="scientific">groundwater metagenome</name>
    <dbReference type="NCBI Taxonomy" id="717931"/>
    <lineage>
        <taxon>unclassified sequences</taxon>
        <taxon>metagenomes</taxon>
        <taxon>ecological metagenomes</taxon>
    </lineage>
</organism>
<dbReference type="PANTHER" id="PTHR12133:SF1">
    <property type="entry name" value="TRNA (ADENINE(58)-N(1))-METHYLTRANSFERASE, MITOCHONDRIAL"/>
    <property type="match status" value="1"/>
</dbReference>
<sequence>MFTDMKILIDPKGRKYIFKEEDMHTKDGMIKADEINKCEVGGTVKTHLGTEYAVIHPNITDILQKARRGPQAITLKDASLIVGYANLHSGSKVLNSGTGSGIMDIFLAYAVEPEKVISYEIRDDFAKIAGKNFERFGIDNVEIKMKNIYEGIDEENLDAIILDLPEPWLVVRFAVEKLKIGGILISFSPSIEQSKKFHDALDINFLQETFECVLRDWDMKVVRPCSRMIAHTGFITVARLISRNKAKSEEIKDMKKSEEIKIKGDEVNNEVESEEI</sequence>
<evidence type="ECO:0000313" key="6">
    <source>
        <dbReference type="EMBL" id="CEG13218.1"/>
    </source>
</evidence>
<keyword evidence="1 6" id="KW-0489">Methyltransferase</keyword>
<feature type="domain" description="tRNA (adenine(58)-N(1))-methyltransferase catalytic subunit TRM61 C-terminal" evidence="5">
    <location>
        <begin position="71"/>
        <end position="258"/>
    </location>
</feature>
<protein>
    <submittedName>
        <fullName evidence="6">tRNA (Adenine(57)-N(1)/adenine(58)-N(1))-methyltransferase TrmI</fullName>
        <ecNumber evidence="6">2.1.1.219</ecNumber>
    </submittedName>
</protein>
<evidence type="ECO:0000256" key="2">
    <source>
        <dbReference type="ARBA" id="ARBA00022679"/>
    </source>
</evidence>
<dbReference type="PIRSF" id="PIRSF017269">
    <property type="entry name" value="GCD14"/>
    <property type="match status" value="1"/>
</dbReference>
<proteinExistence type="predicted"/>
<dbReference type="GO" id="GO:0043827">
    <property type="term" value="F:tRNA (adenine(57)-N1)/(adenine(58)-N1)-methyltransferase activity"/>
    <property type="evidence" value="ECO:0007669"/>
    <property type="project" value="UniProtKB-EC"/>
</dbReference>
<evidence type="ECO:0000259" key="5">
    <source>
        <dbReference type="Pfam" id="PF08704"/>
    </source>
</evidence>
<dbReference type="GO" id="GO:0031515">
    <property type="term" value="C:tRNA (m1A) methyltransferase complex"/>
    <property type="evidence" value="ECO:0007669"/>
    <property type="project" value="InterPro"/>
</dbReference>
<dbReference type="GO" id="GO:0160107">
    <property type="term" value="F:tRNA (adenine(58)-N1)-methyltransferase activity"/>
    <property type="evidence" value="ECO:0007669"/>
    <property type="project" value="InterPro"/>
</dbReference>
<dbReference type="EC" id="2.1.1.219" evidence="6"/>
<evidence type="ECO:0000256" key="4">
    <source>
        <dbReference type="ARBA" id="ARBA00022694"/>
    </source>
</evidence>
<keyword evidence="2 6" id="KW-0808">Transferase</keyword>
<accession>A0A098EB27</accession>
<dbReference type="EMBL" id="CCXY01000275">
    <property type="protein sequence ID" value="CEG13218.1"/>
    <property type="molecule type" value="Genomic_DNA"/>
</dbReference>
<dbReference type="PANTHER" id="PTHR12133">
    <property type="entry name" value="TRNA (ADENINE(58)-N(1))-METHYLTRANSFERASE"/>
    <property type="match status" value="1"/>
</dbReference>
<name>A0A098EB27_9ZZZZ</name>
<evidence type="ECO:0000256" key="1">
    <source>
        <dbReference type="ARBA" id="ARBA00022603"/>
    </source>
</evidence>
<dbReference type="GO" id="GO:0030488">
    <property type="term" value="P:tRNA methylation"/>
    <property type="evidence" value="ECO:0007669"/>
    <property type="project" value="InterPro"/>
</dbReference>
<dbReference type="PROSITE" id="PS51620">
    <property type="entry name" value="SAM_TRM61"/>
    <property type="match status" value="1"/>
</dbReference>
<dbReference type="SUPFAM" id="SSF53335">
    <property type="entry name" value="S-adenosyl-L-methionine-dependent methyltransferases"/>
    <property type="match status" value="1"/>
</dbReference>
<dbReference type="InterPro" id="IPR029063">
    <property type="entry name" value="SAM-dependent_MTases_sf"/>
</dbReference>
<dbReference type="InterPro" id="IPR049470">
    <property type="entry name" value="TRM61_C"/>
</dbReference>
<dbReference type="Gene3D" id="3.10.330.20">
    <property type="match status" value="1"/>
</dbReference>
<dbReference type="Pfam" id="PF08704">
    <property type="entry name" value="GCD14"/>
    <property type="match status" value="1"/>
</dbReference>
<dbReference type="Gene3D" id="3.40.50.150">
    <property type="entry name" value="Vaccinia Virus protein VP39"/>
    <property type="match status" value="1"/>
</dbReference>